<feature type="compositionally biased region" description="Basic and acidic residues" evidence="1">
    <location>
        <begin position="58"/>
        <end position="79"/>
    </location>
</feature>
<dbReference type="Proteomes" id="UP000000763">
    <property type="component" value="Chromosome 8"/>
</dbReference>
<feature type="compositionally biased region" description="Basic and acidic residues" evidence="1">
    <location>
        <begin position="275"/>
        <end position="284"/>
    </location>
</feature>
<feature type="region of interest" description="Disordered" evidence="1">
    <location>
        <begin position="327"/>
        <end position="349"/>
    </location>
</feature>
<evidence type="ECO:0000313" key="2">
    <source>
        <dbReference type="EMBL" id="BAD09777.1"/>
    </source>
</evidence>
<dbReference type="EMBL" id="AP005494">
    <property type="protein sequence ID" value="BAD11629.1"/>
    <property type="molecule type" value="Genomic_DNA"/>
</dbReference>
<feature type="compositionally biased region" description="Basic residues" evidence="1">
    <location>
        <begin position="285"/>
        <end position="296"/>
    </location>
</feature>
<protein>
    <submittedName>
        <fullName evidence="3">Uncharacterized protein</fullName>
    </submittedName>
</protein>
<name>Q6Z0C6_ORYSJ</name>
<gene>
    <name evidence="2" type="ORF">OJ1465_C11.28</name>
    <name evidence="3" type="ORF">OSJNBa0086M15.7</name>
</gene>
<proteinExistence type="predicted"/>
<reference evidence="4" key="4">
    <citation type="journal article" date="2008" name="Nucleic Acids Res.">
        <title>The rice annotation project database (RAP-DB): 2008 update.</title>
        <authorList>
            <consortium name="The rice annotation project (RAP)"/>
        </authorList>
    </citation>
    <scope>GENOME REANNOTATION</scope>
    <source>
        <strain evidence="4">cv. Nipponbare</strain>
    </source>
</reference>
<accession>Q6Z0C6</accession>
<sequence>MQAAHVETTRLPSGHTNMRDERHDDRGRRGGDEGSRQQLHGGKDGVEHAVAMPTIEAAPRDDKPVRRNGRPEETSTRTNDDDDEDRQGSGGGEETNRGSRSCAGKVDAKVGATAVIRRLPNETEERPGWRSMPRYRRRRRRRRPALWRSDQGDWRRYSGGNAPPMVSARNGGDAGGGEAAATPREETAWPAGAWARRERRLEVARGTGERGRWRGEAVWPRGAREEAKTRERTKGVPFYRRREGAGHRRGRNGGGNGGRRPWKGLEAARGPRGGSRVEIREQHISSRRRSPSRRRLPLVSIPLQPPPVSIPSSAADVAGARHLSFLASDSPVAGEGEVEGNSPDTKKQV</sequence>
<feature type="compositionally biased region" description="Basic and acidic residues" evidence="1">
    <location>
        <begin position="17"/>
        <end position="47"/>
    </location>
</feature>
<reference evidence="3" key="2">
    <citation type="submission" date="2002-07" db="EMBL/GenBank/DDBJ databases">
        <title>Oryza sativa nipponbare(GA3) genomic DNA, chromosome 8, BAC clone:OSJNBa0086M15.</title>
        <authorList>
            <person name="Sasaki T."/>
            <person name="Matsumoto T."/>
            <person name="Katayose Y."/>
        </authorList>
    </citation>
    <scope>NUCLEOTIDE SEQUENCE</scope>
</reference>
<evidence type="ECO:0000313" key="3">
    <source>
        <dbReference type="EMBL" id="BAD11629.1"/>
    </source>
</evidence>
<feature type="compositionally biased region" description="Basic and acidic residues" evidence="1">
    <location>
        <begin position="222"/>
        <end position="246"/>
    </location>
</feature>
<evidence type="ECO:0000256" key="1">
    <source>
        <dbReference type="SAM" id="MobiDB-lite"/>
    </source>
</evidence>
<dbReference type="EMBL" id="AP004649">
    <property type="protein sequence ID" value="BAD09777.1"/>
    <property type="molecule type" value="Genomic_DNA"/>
</dbReference>
<reference evidence="4" key="3">
    <citation type="journal article" date="2005" name="Nature">
        <title>The map-based sequence of the rice genome.</title>
        <authorList>
            <consortium name="International rice genome sequencing project (IRGSP)"/>
            <person name="Matsumoto T."/>
            <person name="Wu J."/>
            <person name="Kanamori H."/>
            <person name="Katayose Y."/>
            <person name="Fujisawa M."/>
            <person name="Namiki N."/>
            <person name="Mizuno H."/>
            <person name="Yamamoto K."/>
            <person name="Antonio B.A."/>
            <person name="Baba T."/>
            <person name="Sakata K."/>
            <person name="Nagamura Y."/>
            <person name="Aoki H."/>
            <person name="Arikawa K."/>
            <person name="Arita K."/>
            <person name="Bito T."/>
            <person name="Chiden Y."/>
            <person name="Fujitsuka N."/>
            <person name="Fukunaka R."/>
            <person name="Hamada M."/>
            <person name="Harada C."/>
            <person name="Hayashi A."/>
            <person name="Hijishita S."/>
            <person name="Honda M."/>
            <person name="Hosokawa S."/>
            <person name="Ichikawa Y."/>
            <person name="Idonuma A."/>
            <person name="Iijima M."/>
            <person name="Ikeda M."/>
            <person name="Ikeno M."/>
            <person name="Ito K."/>
            <person name="Ito S."/>
            <person name="Ito T."/>
            <person name="Ito Y."/>
            <person name="Ito Y."/>
            <person name="Iwabuchi A."/>
            <person name="Kamiya K."/>
            <person name="Karasawa W."/>
            <person name="Kurita K."/>
            <person name="Katagiri S."/>
            <person name="Kikuta A."/>
            <person name="Kobayashi H."/>
            <person name="Kobayashi N."/>
            <person name="Machita K."/>
            <person name="Maehara T."/>
            <person name="Masukawa M."/>
            <person name="Mizubayashi T."/>
            <person name="Mukai Y."/>
            <person name="Nagasaki H."/>
            <person name="Nagata Y."/>
            <person name="Naito S."/>
            <person name="Nakashima M."/>
            <person name="Nakama Y."/>
            <person name="Nakamichi Y."/>
            <person name="Nakamura M."/>
            <person name="Meguro A."/>
            <person name="Negishi M."/>
            <person name="Ohta I."/>
            <person name="Ohta T."/>
            <person name="Okamoto M."/>
            <person name="Ono N."/>
            <person name="Saji S."/>
            <person name="Sakaguchi M."/>
            <person name="Sakai K."/>
            <person name="Shibata M."/>
            <person name="Shimokawa T."/>
            <person name="Song J."/>
            <person name="Takazaki Y."/>
            <person name="Terasawa K."/>
            <person name="Tsugane M."/>
            <person name="Tsuji K."/>
            <person name="Ueda S."/>
            <person name="Waki K."/>
            <person name="Yamagata H."/>
            <person name="Yamamoto M."/>
            <person name="Yamamoto S."/>
            <person name="Yamane H."/>
            <person name="Yoshiki S."/>
            <person name="Yoshihara R."/>
            <person name="Yukawa K."/>
            <person name="Zhong H."/>
            <person name="Yano M."/>
            <person name="Yuan Q."/>
            <person name="Ouyang S."/>
            <person name="Liu J."/>
            <person name="Jones K.M."/>
            <person name="Gansberger K."/>
            <person name="Moffat K."/>
            <person name="Hill J."/>
            <person name="Bera J."/>
            <person name="Fadrosh D."/>
            <person name="Jin S."/>
            <person name="Johri S."/>
            <person name="Kim M."/>
            <person name="Overton L."/>
            <person name="Reardon M."/>
            <person name="Tsitrin T."/>
            <person name="Vuong H."/>
            <person name="Weaver B."/>
            <person name="Ciecko A."/>
            <person name="Tallon L."/>
            <person name="Jackson J."/>
            <person name="Pai G."/>
            <person name="Aken S.V."/>
            <person name="Utterback T."/>
            <person name="Reidmuller S."/>
            <person name="Feldblyum T."/>
            <person name="Hsiao J."/>
            <person name="Zismann V."/>
            <person name="Iobst S."/>
            <person name="de Vazeille A.R."/>
            <person name="Buell C.R."/>
            <person name="Ying K."/>
            <person name="Li Y."/>
            <person name="Lu T."/>
            <person name="Huang Y."/>
            <person name="Zhao Q."/>
            <person name="Feng Q."/>
            <person name="Zhang L."/>
            <person name="Zhu J."/>
            <person name="Weng Q."/>
            <person name="Mu J."/>
            <person name="Lu Y."/>
            <person name="Fan D."/>
            <person name="Liu Y."/>
            <person name="Guan J."/>
            <person name="Zhang Y."/>
            <person name="Yu S."/>
            <person name="Liu X."/>
            <person name="Zhang Y."/>
            <person name="Hong G."/>
            <person name="Han B."/>
            <person name="Choisne N."/>
            <person name="Demange N."/>
            <person name="Orjeda G."/>
            <person name="Samain S."/>
            <person name="Cattolico L."/>
            <person name="Pelletier E."/>
            <person name="Couloux A."/>
            <person name="Segurens B."/>
            <person name="Wincker P."/>
            <person name="D'Hont A."/>
            <person name="Scarpelli C."/>
            <person name="Weissenbach J."/>
            <person name="Salanoubat M."/>
            <person name="Quetier F."/>
            <person name="Yu Y."/>
            <person name="Kim H.R."/>
            <person name="Rambo T."/>
            <person name="Currie J."/>
            <person name="Collura K."/>
            <person name="Luo M."/>
            <person name="Yang T."/>
            <person name="Ammiraju J.S.S."/>
            <person name="Engler F."/>
            <person name="Soderlund C."/>
            <person name="Wing R.A."/>
            <person name="Palmer L.E."/>
            <person name="de la Bastide M."/>
            <person name="Spiegel L."/>
            <person name="Nascimento L."/>
            <person name="Zutavern T."/>
            <person name="O'Shaughnessy A."/>
            <person name="Dike S."/>
            <person name="Dedhia N."/>
            <person name="Preston R."/>
            <person name="Balija V."/>
            <person name="McCombie W.R."/>
            <person name="Chow T."/>
            <person name="Chen H."/>
            <person name="Chung M."/>
            <person name="Chen C."/>
            <person name="Shaw J."/>
            <person name="Wu H."/>
            <person name="Hsiao K."/>
            <person name="Chao Y."/>
            <person name="Chu M."/>
            <person name="Cheng C."/>
            <person name="Hour A."/>
            <person name="Lee P."/>
            <person name="Lin S."/>
            <person name="Lin Y."/>
            <person name="Liou J."/>
            <person name="Liu S."/>
            <person name="Hsing Y."/>
            <person name="Raghuvanshi S."/>
            <person name="Mohanty A."/>
            <person name="Bharti A.K."/>
            <person name="Gaur A."/>
            <person name="Gupta V."/>
            <person name="Kumar D."/>
            <person name="Ravi V."/>
            <person name="Vij S."/>
            <person name="Kapur A."/>
            <person name="Khurana P."/>
            <person name="Khurana P."/>
            <person name="Khurana J.P."/>
            <person name="Tyagi A.K."/>
            <person name="Gaikwad K."/>
            <person name="Singh A."/>
            <person name="Dalal V."/>
            <person name="Srivastava S."/>
            <person name="Dixit A."/>
            <person name="Pal A.K."/>
            <person name="Ghazi I.A."/>
            <person name="Yadav M."/>
            <person name="Pandit A."/>
            <person name="Bhargava A."/>
            <person name="Sureshbabu K."/>
            <person name="Batra K."/>
            <person name="Sharma T.R."/>
            <person name="Mohapatra T."/>
            <person name="Singh N.K."/>
            <person name="Messing J."/>
            <person name="Nelson A.B."/>
            <person name="Fuks G."/>
            <person name="Kavchok S."/>
            <person name="Keizer G."/>
            <person name="Linton E."/>
            <person name="Llaca V."/>
            <person name="Song R."/>
            <person name="Tanyolac B."/>
            <person name="Young S."/>
            <person name="Ho-Il K."/>
            <person name="Hahn J.H."/>
            <person name="Sangsakoo G."/>
            <person name="Vanavichit A."/>
            <person name="de Mattos Luiz.A.T."/>
            <person name="Zimmer P.D."/>
            <person name="Malone G."/>
            <person name="Dellagostin O."/>
            <person name="de Oliveira A.C."/>
            <person name="Bevan M."/>
            <person name="Bancroft I."/>
            <person name="Minx P."/>
            <person name="Cordum H."/>
            <person name="Wilson R."/>
            <person name="Cheng Z."/>
            <person name="Jin W."/>
            <person name="Jiang J."/>
            <person name="Leong S.A."/>
            <person name="Iwama H."/>
            <person name="Gojobori T."/>
            <person name="Itoh T."/>
            <person name="Niimura Y."/>
            <person name="Fujii Y."/>
            <person name="Habara T."/>
            <person name="Sakai H."/>
            <person name="Sato Y."/>
            <person name="Wilson G."/>
            <person name="Kumar K."/>
            <person name="McCouch S."/>
            <person name="Juretic N."/>
            <person name="Hoen D."/>
            <person name="Wright S."/>
            <person name="Bruskiewich R."/>
            <person name="Bureau T."/>
            <person name="Miyao A."/>
            <person name="Hirochika H."/>
            <person name="Nishikawa T."/>
            <person name="Kadowaki K."/>
            <person name="Sugiura M."/>
            <person name="Burr B."/>
            <person name="Sasaki T."/>
        </authorList>
    </citation>
    <scope>NUCLEOTIDE SEQUENCE [LARGE SCALE GENOMIC DNA]</scope>
    <source>
        <strain evidence="4">cv. Nipponbare</strain>
    </source>
</reference>
<feature type="compositionally biased region" description="Basic residues" evidence="1">
    <location>
        <begin position="133"/>
        <end position="145"/>
    </location>
</feature>
<feature type="compositionally biased region" description="Basic and acidic residues" evidence="1">
    <location>
        <begin position="119"/>
        <end position="128"/>
    </location>
</feature>
<feature type="region of interest" description="Disordered" evidence="1">
    <location>
        <begin position="1"/>
        <end position="314"/>
    </location>
</feature>
<dbReference type="AlphaFoldDB" id="Q6Z0C6"/>
<evidence type="ECO:0000313" key="4">
    <source>
        <dbReference type="Proteomes" id="UP000000763"/>
    </source>
</evidence>
<feature type="compositionally biased region" description="Basic and acidic residues" evidence="1">
    <location>
        <begin position="195"/>
        <end position="215"/>
    </location>
</feature>
<organism evidence="3 4">
    <name type="scientific">Oryza sativa subsp. japonica</name>
    <name type="common">Rice</name>
    <dbReference type="NCBI Taxonomy" id="39947"/>
    <lineage>
        <taxon>Eukaryota</taxon>
        <taxon>Viridiplantae</taxon>
        <taxon>Streptophyta</taxon>
        <taxon>Embryophyta</taxon>
        <taxon>Tracheophyta</taxon>
        <taxon>Spermatophyta</taxon>
        <taxon>Magnoliopsida</taxon>
        <taxon>Liliopsida</taxon>
        <taxon>Poales</taxon>
        <taxon>Poaceae</taxon>
        <taxon>BOP clade</taxon>
        <taxon>Oryzoideae</taxon>
        <taxon>Oryzeae</taxon>
        <taxon>Oryzinae</taxon>
        <taxon>Oryza</taxon>
        <taxon>Oryza sativa</taxon>
    </lineage>
</organism>
<reference evidence="2" key="1">
    <citation type="submission" date="2002-01" db="EMBL/GenBank/DDBJ databases">
        <title>Oryza sativa nipponbare(GA3) genomic DNA, chromosome 8, BAC clone:OJ1465_C11.</title>
        <authorList>
            <person name="Sasaki T."/>
            <person name="Matsumoto T."/>
            <person name="Yamamoto K."/>
        </authorList>
    </citation>
    <scope>NUCLEOTIDE SEQUENCE</scope>
</reference>